<dbReference type="RefSeq" id="WP_045809149.1">
    <property type="nucleotide sequence ID" value="NZ_LANX01000001.1"/>
</dbReference>
<dbReference type="EMBL" id="LANX01000001">
    <property type="protein sequence ID" value="KJV69437.1"/>
    <property type="molecule type" value="Genomic_DNA"/>
</dbReference>
<organism evidence="1 2">
    <name type="scientific">Candidatus Neoehrlichia procyonis str. RAC413</name>
    <dbReference type="NCBI Taxonomy" id="1359163"/>
    <lineage>
        <taxon>Bacteria</taxon>
        <taxon>Pseudomonadati</taxon>
        <taxon>Pseudomonadota</taxon>
        <taxon>Alphaproteobacteria</taxon>
        <taxon>Rickettsiales</taxon>
        <taxon>Anaplasmataceae</taxon>
        <taxon>Candidatus Neoehrlichia</taxon>
    </lineage>
</organism>
<proteinExistence type="predicted"/>
<protein>
    <submittedName>
        <fullName evidence="1">Uncharacterized protein</fullName>
    </submittedName>
</protein>
<evidence type="ECO:0000313" key="2">
    <source>
        <dbReference type="Proteomes" id="UP000033562"/>
    </source>
</evidence>
<dbReference type="AlphaFoldDB" id="A0A0F3NP08"/>
<dbReference type="OrthoDB" id="7163788at2"/>
<dbReference type="PATRIC" id="fig|1359163.3.peg.801"/>
<reference evidence="1 2" key="1">
    <citation type="submission" date="2015-02" db="EMBL/GenBank/DDBJ databases">
        <title>Genome Sequencing of Rickettsiales.</title>
        <authorList>
            <person name="Daugherty S.C."/>
            <person name="Su Q."/>
            <person name="Abolude K."/>
            <person name="Beier-Sexton M."/>
            <person name="Carlyon J.A."/>
            <person name="Carter R."/>
            <person name="Day N.P."/>
            <person name="Dumler S.J."/>
            <person name="Dyachenko V."/>
            <person name="Godinez A."/>
            <person name="Kurtti T.J."/>
            <person name="Lichay M."/>
            <person name="Mullins K.E."/>
            <person name="Ott S."/>
            <person name="Pappas-Brown V."/>
            <person name="Paris D.H."/>
            <person name="Patel P."/>
            <person name="Richards A.L."/>
            <person name="Sadzewicz L."/>
            <person name="Sears K."/>
            <person name="Seidman D."/>
            <person name="Sengamalay N."/>
            <person name="Stenos J."/>
            <person name="Tallon L.J."/>
            <person name="Vincent G."/>
            <person name="Fraser C.M."/>
            <person name="Munderloh U."/>
            <person name="Dunning-Hotopp J.C."/>
        </authorList>
    </citation>
    <scope>NUCLEOTIDE SEQUENCE [LARGE SCALE GENOMIC DNA]</scope>
    <source>
        <strain evidence="1 2">RAC413</strain>
    </source>
</reference>
<gene>
    <name evidence="1" type="ORF">NLO413_0829</name>
</gene>
<sequence length="302" mass="34715">MIKTIIVTKKQIDLLFTDLNTIEHFIKTFTVLDKHKAAKALFSHAVTINYDNNKATLSTTQQFSYSEVNHMVNYMLNHGFRINADLLAETLKKACNLDTHNFFICNYSNNPQFSINIYNNTIIMHPISKNYLDLLSQENKSLINLLESDDTTCDVTVNNTTRSIDIVILKNVYKTIEHFVDILLKANIIEQSDKDDVLPTLINLAFRDFTTHELKIVKNIAQYPNDHSLSKYKNIAKNAETIFSHLANDQHLDSQSLNQLKNALNNRGDFSTAPCIIMQSFKKLDKNFHKKVQYILSKSTHN</sequence>
<comment type="caution">
    <text evidence="1">The sequence shown here is derived from an EMBL/GenBank/DDBJ whole genome shotgun (WGS) entry which is preliminary data.</text>
</comment>
<name>A0A0F3NP08_9RICK</name>
<keyword evidence="2" id="KW-1185">Reference proteome</keyword>
<accession>A0A0F3NP08</accession>
<evidence type="ECO:0000313" key="1">
    <source>
        <dbReference type="EMBL" id="KJV69437.1"/>
    </source>
</evidence>
<dbReference type="Proteomes" id="UP000033562">
    <property type="component" value="Unassembled WGS sequence"/>
</dbReference>